<reference evidence="2 3" key="1">
    <citation type="submission" date="2023-10" db="EMBL/GenBank/DDBJ databases">
        <title>Chromosome-scale genome assembly provides insights into flower coloration mechanisms of Canna indica.</title>
        <authorList>
            <person name="Li C."/>
        </authorList>
    </citation>
    <scope>NUCLEOTIDE SEQUENCE [LARGE SCALE GENOMIC DNA]</scope>
    <source>
        <tissue evidence="2">Flower</tissue>
    </source>
</reference>
<dbReference type="EMBL" id="CP136890">
    <property type="protein sequence ID" value="WOK92427.1"/>
    <property type="molecule type" value="Genomic_DNA"/>
</dbReference>
<feature type="region of interest" description="Disordered" evidence="1">
    <location>
        <begin position="211"/>
        <end position="234"/>
    </location>
</feature>
<dbReference type="Proteomes" id="UP001327560">
    <property type="component" value="Chromosome 1"/>
</dbReference>
<gene>
    <name evidence="2" type="ORF">Cni_G01118</name>
</gene>
<evidence type="ECO:0000313" key="3">
    <source>
        <dbReference type="Proteomes" id="UP001327560"/>
    </source>
</evidence>
<evidence type="ECO:0000256" key="1">
    <source>
        <dbReference type="SAM" id="MobiDB-lite"/>
    </source>
</evidence>
<sequence length="234" mass="24499">MDSIPRLNPEPGLKFLNSLPSSLTADFQLGMLPFSRLHSLTNSGAFGSSQCSSFGDSSSTPVLGFNYSASAVAGYGEVGGCSPSAGHGHANSTIASSIESLSSINQDLHWKLQQQRLAMFFGGQAGPHKDGSSSMPSSLPTPFLENQQEPVSLEAVERSKDDGLEGMRGCAGSGHNNSPAWFVESSYTMPIATVAADTAMTMATNNSSGSNTGIWNGSTPWPAWNDMPQFGTLP</sequence>
<keyword evidence="3" id="KW-1185">Reference proteome</keyword>
<protein>
    <submittedName>
        <fullName evidence="2">Dof zinc finger protein DOF5.7-like</fullName>
    </submittedName>
</protein>
<organism evidence="2 3">
    <name type="scientific">Canna indica</name>
    <name type="common">Indian-shot</name>
    <dbReference type="NCBI Taxonomy" id="4628"/>
    <lineage>
        <taxon>Eukaryota</taxon>
        <taxon>Viridiplantae</taxon>
        <taxon>Streptophyta</taxon>
        <taxon>Embryophyta</taxon>
        <taxon>Tracheophyta</taxon>
        <taxon>Spermatophyta</taxon>
        <taxon>Magnoliopsida</taxon>
        <taxon>Liliopsida</taxon>
        <taxon>Zingiberales</taxon>
        <taxon>Cannaceae</taxon>
        <taxon>Canna</taxon>
    </lineage>
</organism>
<proteinExistence type="predicted"/>
<accession>A0AAQ3JMQ7</accession>
<name>A0AAQ3JMQ7_9LILI</name>
<evidence type="ECO:0000313" key="2">
    <source>
        <dbReference type="EMBL" id="WOK92427.1"/>
    </source>
</evidence>
<dbReference type="AlphaFoldDB" id="A0AAQ3JMQ7"/>